<feature type="transmembrane region" description="Helical" evidence="5">
    <location>
        <begin position="31"/>
        <end position="50"/>
    </location>
</feature>
<evidence type="ECO:0000259" key="6">
    <source>
        <dbReference type="Pfam" id="PF04893"/>
    </source>
</evidence>
<evidence type="ECO:0000256" key="5">
    <source>
        <dbReference type="SAM" id="Phobius"/>
    </source>
</evidence>
<feature type="transmembrane region" description="Helical" evidence="5">
    <location>
        <begin position="93"/>
        <end position="111"/>
    </location>
</feature>
<feature type="transmembrane region" description="Helical" evidence="5">
    <location>
        <begin position="174"/>
        <end position="196"/>
    </location>
</feature>
<dbReference type="RefSeq" id="WP_023933358.1">
    <property type="nucleotide sequence ID" value="NZ_DF196819.1"/>
</dbReference>
<dbReference type="Pfam" id="PF04893">
    <property type="entry name" value="Yip1"/>
    <property type="match status" value="1"/>
</dbReference>
<evidence type="ECO:0000256" key="4">
    <source>
        <dbReference type="ARBA" id="ARBA00023136"/>
    </source>
</evidence>
<dbReference type="eggNOG" id="ENOG5030ECJ">
    <property type="taxonomic scope" value="Bacteria"/>
</dbReference>
<proteinExistence type="predicted"/>
<accession>A0A0U1P7R6</accession>
<comment type="subcellular location">
    <subcellularLocation>
        <location evidence="1">Membrane</location>
        <topology evidence="1">Multi-pass membrane protein</topology>
    </subcellularLocation>
</comment>
<dbReference type="InterPro" id="IPR006977">
    <property type="entry name" value="Yip1_dom"/>
</dbReference>
<gene>
    <name evidence="7" type="ORF">PLEI_2298</name>
</gene>
<organism evidence="7 8">
    <name type="scientific">Photobacterium leiognathi lrivu.4.1</name>
    <dbReference type="NCBI Taxonomy" id="1248232"/>
    <lineage>
        <taxon>Bacteria</taxon>
        <taxon>Pseudomonadati</taxon>
        <taxon>Pseudomonadota</taxon>
        <taxon>Gammaproteobacteria</taxon>
        <taxon>Vibrionales</taxon>
        <taxon>Vibrionaceae</taxon>
        <taxon>Photobacterium</taxon>
    </lineage>
</organism>
<feature type="domain" description="Yip1" evidence="6">
    <location>
        <begin position="13"/>
        <end position="223"/>
    </location>
</feature>
<evidence type="ECO:0000256" key="3">
    <source>
        <dbReference type="ARBA" id="ARBA00022989"/>
    </source>
</evidence>
<evidence type="ECO:0000256" key="1">
    <source>
        <dbReference type="ARBA" id="ARBA00004141"/>
    </source>
</evidence>
<evidence type="ECO:0000256" key="2">
    <source>
        <dbReference type="ARBA" id="ARBA00022692"/>
    </source>
</evidence>
<keyword evidence="3 5" id="KW-1133">Transmembrane helix</keyword>
<dbReference type="AlphaFoldDB" id="A0A0U1P7R6"/>
<reference evidence="8" key="1">
    <citation type="submission" date="2012-12" db="EMBL/GenBank/DDBJ databases">
        <title>Genome Sequence of Photobacterium leiognathi lrivu.4.1.</title>
        <authorList>
            <person name="Urbanczyk H."/>
            <person name="Ogura Y."/>
            <person name="Hayashi T."/>
            <person name="Dunlap P.V."/>
        </authorList>
    </citation>
    <scope>NUCLEOTIDE SEQUENCE [LARGE SCALE GENOMIC DNA]</scope>
    <source>
        <strain evidence="8">lrivu.4.1</strain>
    </source>
</reference>
<evidence type="ECO:0000313" key="7">
    <source>
        <dbReference type="EMBL" id="GAD30642.1"/>
    </source>
</evidence>
<evidence type="ECO:0000313" key="8">
    <source>
        <dbReference type="Proteomes" id="UP000030675"/>
    </source>
</evidence>
<name>A0A0U1P7R6_PHOLE</name>
<sequence>MTPSKNPLIALVDLFRSPIDCFAAVYERPKWAFLPYLIIILGSFIFWGGYFNHVDLAWLQQAMQSQLGTVNEEVKQAWLTKEVLLAGEVFSDFIGRTAVIFLLALWLKMATKGSQYQHSYGKWLAASCFIMLPAFIGDIASYINVLFNHANILPNAADLNSINGLLKLPLNNPWAPFATTIPLLAPWYIALTYAAVGAWTDFDRSQAIIIAVLPWILTLIVWPLLILVA</sequence>
<dbReference type="Proteomes" id="UP000030675">
    <property type="component" value="Unassembled WGS sequence"/>
</dbReference>
<feature type="transmembrane region" description="Helical" evidence="5">
    <location>
        <begin position="123"/>
        <end position="143"/>
    </location>
</feature>
<dbReference type="HOGENOM" id="CLU_098212_0_0_6"/>
<keyword evidence="2 5" id="KW-0812">Transmembrane</keyword>
<dbReference type="GO" id="GO:0016020">
    <property type="term" value="C:membrane"/>
    <property type="evidence" value="ECO:0007669"/>
    <property type="project" value="UniProtKB-SubCell"/>
</dbReference>
<dbReference type="EMBL" id="DF196819">
    <property type="protein sequence ID" value="GAD30642.1"/>
    <property type="molecule type" value="Genomic_DNA"/>
</dbReference>
<protein>
    <recommendedName>
        <fullName evidence="6">Yip1 domain-containing protein</fullName>
    </recommendedName>
</protein>
<keyword evidence="4 5" id="KW-0472">Membrane</keyword>
<feature type="transmembrane region" description="Helical" evidence="5">
    <location>
        <begin position="208"/>
        <end position="228"/>
    </location>
</feature>